<gene>
    <name evidence="1" type="ORF">BECKLFY1418A_GA0070994_102122</name>
</gene>
<reference evidence="1" key="1">
    <citation type="submission" date="2019-02" db="EMBL/GenBank/DDBJ databases">
        <authorList>
            <person name="Gruber-Vodicka R. H."/>
            <person name="Seah K. B. B."/>
        </authorList>
    </citation>
    <scope>NUCLEOTIDE SEQUENCE</scope>
    <source>
        <strain evidence="1">BECK_M6</strain>
    </source>
</reference>
<organism evidence="1">
    <name type="scientific">Candidatus Kentrum sp. LFY</name>
    <dbReference type="NCBI Taxonomy" id="2126342"/>
    <lineage>
        <taxon>Bacteria</taxon>
        <taxon>Pseudomonadati</taxon>
        <taxon>Pseudomonadota</taxon>
        <taxon>Gammaproteobacteria</taxon>
        <taxon>Candidatus Kentrum</taxon>
    </lineage>
</organism>
<dbReference type="EMBL" id="CAADFH010000021">
    <property type="protein sequence ID" value="VFJ92167.1"/>
    <property type="molecule type" value="Genomic_DNA"/>
</dbReference>
<evidence type="ECO:0000313" key="1">
    <source>
        <dbReference type="EMBL" id="VFJ92167.1"/>
    </source>
</evidence>
<dbReference type="AlphaFoldDB" id="A0A450UI37"/>
<sequence>MELLKEKATLHNRDARHRDDMGKSMLQLKIDTATIFLPVAITRGFRSGWTIDFSRYRSFIKDFLLFIKDSLPWQYRNFVVDSILTCPTVFFVFGDHRYPLNATLGTPNPCAMHNRLGVCGDPIISSISYLDLDQVLP</sequence>
<protein>
    <submittedName>
        <fullName evidence="1">Uncharacterized protein</fullName>
    </submittedName>
</protein>
<proteinExistence type="predicted"/>
<accession>A0A450UI37</accession>
<name>A0A450UI37_9GAMM</name>